<evidence type="ECO:0000259" key="1">
    <source>
        <dbReference type="Pfam" id="PF08765"/>
    </source>
</evidence>
<proteinExistence type="predicted"/>
<dbReference type="Gene3D" id="1.10.10.60">
    <property type="entry name" value="Homeodomain-like"/>
    <property type="match status" value="1"/>
</dbReference>
<dbReference type="Proteomes" id="UP000885364">
    <property type="component" value="Unassembled WGS sequence"/>
</dbReference>
<gene>
    <name evidence="2" type="ORF">EEM47_00445</name>
</gene>
<sequence length="223" mass="24779">MAGAGDCQSLYRETEEVAETPYPQESIMGTTTQKELMGGLAEAVITVLTGHLSVPASAASQVANAFTGRMSFVWANSVIRIPKGIAYNTLKRNKALFDDFDGNNHAWLGRKYGISIQRVYTIVKEMRQAYIKSLQVDMFDDKSPVSHKDVSDFIEADLLVLADIMDHCAACIREHLIIDEPHAKTLGEEVANYMSNHWHGQFAYVKSGKQESSDDQGDLFEQV</sequence>
<dbReference type="PANTHER" id="PTHR37812">
    <property type="entry name" value="MU-LIKE PROPHAGE FLUMU PROTEIN C"/>
    <property type="match status" value="1"/>
</dbReference>
<protein>
    <recommendedName>
        <fullName evidence="1">Mor transcription activator domain-containing protein</fullName>
    </recommendedName>
</protein>
<organism evidence="2">
    <name type="scientific">Salmonella enterica</name>
    <name type="common">Salmonella choleraesuis</name>
    <dbReference type="NCBI Taxonomy" id="28901"/>
    <lineage>
        <taxon>Bacteria</taxon>
        <taxon>Pseudomonadati</taxon>
        <taxon>Pseudomonadota</taxon>
        <taxon>Gammaproteobacteria</taxon>
        <taxon>Enterobacterales</taxon>
        <taxon>Enterobacteriaceae</taxon>
        <taxon>Salmonella</taxon>
    </lineage>
</organism>
<dbReference type="AlphaFoldDB" id="A0A3K5REW0"/>
<dbReference type="Pfam" id="PF08765">
    <property type="entry name" value="Mor"/>
    <property type="match status" value="1"/>
</dbReference>
<accession>A0A3K5REW0</accession>
<dbReference type="InterPro" id="IPR014875">
    <property type="entry name" value="Mor_transcription_activator"/>
</dbReference>
<dbReference type="InterPro" id="IPR009057">
    <property type="entry name" value="Homeodomain-like_sf"/>
</dbReference>
<feature type="domain" description="Mor transcription activator" evidence="1">
    <location>
        <begin position="34"/>
        <end position="138"/>
    </location>
</feature>
<dbReference type="SUPFAM" id="SSF46689">
    <property type="entry name" value="Homeodomain-like"/>
    <property type="match status" value="1"/>
</dbReference>
<comment type="caution">
    <text evidence="2">The sequence shown here is derived from an EMBL/GenBank/DDBJ whole genome shotgun (WGS) entry which is preliminary data.</text>
</comment>
<name>A0A3K5REW0_SALER</name>
<reference evidence="2" key="1">
    <citation type="submission" date="2018-11" db="EMBL/GenBank/DDBJ databases">
        <authorList>
            <consortium name="PulseNet: The National Subtyping Network for Foodborne Disease Surveillance"/>
            <person name="Tarr C.L."/>
            <person name="Trees E."/>
            <person name="Katz L.S."/>
            <person name="Carleton-Romer H.A."/>
            <person name="Stroika S."/>
            <person name="Kucerova Z."/>
            <person name="Roache K.F."/>
            <person name="Sabol A.L."/>
            <person name="Besser J."/>
            <person name="Gerner-Smidt P."/>
        </authorList>
    </citation>
    <scope>NUCLEOTIDE SEQUENCE [LARGE SCALE GENOMIC DNA]</scope>
    <source>
        <strain evidence="2">PNUSAS059688</strain>
    </source>
</reference>
<dbReference type="EMBL" id="ROVY01000001">
    <property type="protein sequence ID" value="MHI20385.1"/>
    <property type="molecule type" value="Genomic_DNA"/>
</dbReference>
<dbReference type="PANTHER" id="PTHR37812:SF1">
    <property type="entry name" value="MU-LIKE PROPHAGE FLUMU PROTEIN C"/>
    <property type="match status" value="1"/>
</dbReference>
<dbReference type="InterPro" id="IPR052411">
    <property type="entry name" value="c-mor_Regulatory_Protein"/>
</dbReference>
<evidence type="ECO:0000313" key="2">
    <source>
        <dbReference type="EMBL" id="MHI20385.1"/>
    </source>
</evidence>